<dbReference type="InterPro" id="IPR007655">
    <property type="entry name" value="Slam_C"/>
</dbReference>
<gene>
    <name evidence="11" type="ORF">CFY87_02740</name>
    <name evidence="12" type="ORF">NCTC10851_01781</name>
</gene>
<name>A0A263HDM6_9PAST</name>
<reference evidence="12 14" key="2">
    <citation type="submission" date="2018-06" db="EMBL/GenBank/DDBJ databases">
        <authorList>
            <consortium name="Pathogen Informatics"/>
            <person name="Doyle S."/>
        </authorList>
    </citation>
    <scope>NUCLEOTIDE SEQUENCE [LARGE SCALE GENOMIC DNA]</scope>
    <source>
        <strain evidence="12 14">NCTC10851</strain>
    </source>
</reference>
<keyword evidence="3" id="KW-0812">Transmembrane</keyword>
<dbReference type="OrthoDB" id="8606547at2"/>
<evidence type="ECO:0000256" key="3">
    <source>
        <dbReference type="ARBA" id="ARBA00022692"/>
    </source>
</evidence>
<dbReference type="EMBL" id="NLFK01000002">
    <property type="protein sequence ID" value="OZN25534.1"/>
    <property type="molecule type" value="Genomic_DNA"/>
</dbReference>
<feature type="domain" description="Surface lipoprotein assembly modifier C-terminal" evidence="9">
    <location>
        <begin position="199"/>
        <end position="485"/>
    </location>
</feature>
<evidence type="ECO:0000256" key="4">
    <source>
        <dbReference type="ARBA" id="ARBA00022729"/>
    </source>
</evidence>
<dbReference type="SUPFAM" id="SSF48452">
    <property type="entry name" value="TPR-like"/>
    <property type="match status" value="1"/>
</dbReference>
<keyword evidence="4 8" id="KW-0732">Signal</keyword>
<keyword evidence="6" id="KW-0998">Cell outer membrane</keyword>
<keyword evidence="13" id="KW-1185">Reference proteome</keyword>
<dbReference type="Gene3D" id="1.25.40.10">
    <property type="entry name" value="Tetratricopeptide repeat domain"/>
    <property type="match status" value="1"/>
</dbReference>
<feature type="domain" description="Surface lipoprotein assembly modifier N-terminal TPR repeats region" evidence="10">
    <location>
        <begin position="65"/>
        <end position="169"/>
    </location>
</feature>
<evidence type="ECO:0000259" key="10">
    <source>
        <dbReference type="Pfam" id="PF24575"/>
    </source>
</evidence>
<comment type="similarity">
    <text evidence="7">Belongs to the Slam family.</text>
</comment>
<dbReference type="Proteomes" id="UP000215738">
    <property type="component" value="Unassembled WGS sequence"/>
</dbReference>
<protein>
    <submittedName>
        <fullName evidence="12">TPR repeat-containing protein NMB0313</fullName>
    </submittedName>
</protein>
<evidence type="ECO:0000256" key="2">
    <source>
        <dbReference type="ARBA" id="ARBA00022452"/>
    </source>
</evidence>
<feature type="chain" id="PRO_5044571915" evidence="8">
    <location>
        <begin position="19"/>
        <end position="485"/>
    </location>
</feature>
<evidence type="ECO:0000313" key="13">
    <source>
        <dbReference type="Proteomes" id="UP000215738"/>
    </source>
</evidence>
<keyword evidence="5" id="KW-0472">Membrane</keyword>
<accession>A0A263HDM6</accession>
<dbReference type="AlphaFoldDB" id="A0A263HDM6"/>
<evidence type="ECO:0000256" key="8">
    <source>
        <dbReference type="SAM" id="SignalP"/>
    </source>
</evidence>
<evidence type="ECO:0000313" key="14">
    <source>
        <dbReference type="Proteomes" id="UP000254507"/>
    </source>
</evidence>
<proteinExistence type="inferred from homology"/>
<dbReference type="Proteomes" id="UP000254507">
    <property type="component" value="Unassembled WGS sequence"/>
</dbReference>
<dbReference type="InterPro" id="IPR011990">
    <property type="entry name" value="TPR-like_helical_dom_sf"/>
</dbReference>
<dbReference type="RefSeq" id="WP_094945771.1">
    <property type="nucleotide sequence ID" value="NZ_NLFK01000002.1"/>
</dbReference>
<dbReference type="GO" id="GO:0009279">
    <property type="term" value="C:cell outer membrane"/>
    <property type="evidence" value="ECO:0007669"/>
    <property type="project" value="UniProtKB-SubCell"/>
</dbReference>
<evidence type="ECO:0000259" key="9">
    <source>
        <dbReference type="Pfam" id="PF04575"/>
    </source>
</evidence>
<comment type="subcellular location">
    <subcellularLocation>
        <location evidence="1">Cell outer membrane</location>
        <topology evidence="1">Multi-pass membrane protein</topology>
    </subcellularLocation>
</comment>
<evidence type="ECO:0000256" key="7">
    <source>
        <dbReference type="ARBA" id="ARBA00023609"/>
    </source>
</evidence>
<evidence type="ECO:0000256" key="6">
    <source>
        <dbReference type="ARBA" id="ARBA00023237"/>
    </source>
</evidence>
<dbReference type="Pfam" id="PF04575">
    <property type="entry name" value="SlipAM"/>
    <property type="match status" value="1"/>
</dbReference>
<dbReference type="EMBL" id="UFSB01000001">
    <property type="protein sequence ID" value="SUU37848.1"/>
    <property type="molecule type" value="Genomic_DNA"/>
</dbReference>
<dbReference type="InterPro" id="IPR057556">
    <property type="entry name" value="TPR_Slam"/>
</dbReference>
<evidence type="ECO:0000313" key="11">
    <source>
        <dbReference type="EMBL" id="OZN25534.1"/>
    </source>
</evidence>
<feature type="signal peptide" evidence="8">
    <location>
        <begin position="1"/>
        <end position="18"/>
    </location>
</feature>
<evidence type="ECO:0000256" key="5">
    <source>
        <dbReference type="ARBA" id="ARBA00023136"/>
    </source>
</evidence>
<dbReference type="InParanoid" id="A0A263HDM6"/>
<sequence>MKLTLSAILLLFPVSVLAHSPKSPSEHLDDHRIADERVRENIQDALPTQPTQTVVPNIQPQQTVALSESQLQQHPDLLERALMAALLQGNGENTFLLLPHYQKLPKNLQDPTFHLWAKALIARWRHQYTQSVRLYRQALAQQPDWSVLRLQTAAALLSNKEFDAAEAQFRKVQSENQLPAGLAQEIEAVLLYIHRQSHWQFSGNTTYINDKNINNAPKNPDLGGGWRGDQAESGQGLAVNLGINKKWFWKNGLFNEWRLDSNSKFYWNNKRFNEVNVRASIGIGYQNAKNSITVLPFFEQAWYAGGKKGNETLRRFSNSRGIALEATHTFSPKWQGSLKAETAQNRYRTRKHLNGNTHFVSLSAVYQHNPSQAWFGGIDWHRNNARDGDDSFDRIGVRAGWLQDWKGLSTRLITSYGKKNYRSAGFFNKTQRNRELGVQVSVWHRALHWQGLTPRLTWSYTKTDSNIPLFRYNKQRLFLEINKQF</sequence>
<evidence type="ECO:0000313" key="12">
    <source>
        <dbReference type="EMBL" id="SUU37848.1"/>
    </source>
</evidence>
<organism evidence="12 14">
    <name type="scientific">Actinobacillus seminis</name>
    <dbReference type="NCBI Taxonomy" id="722"/>
    <lineage>
        <taxon>Bacteria</taxon>
        <taxon>Pseudomonadati</taxon>
        <taxon>Pseudomonadota</taxon>
        <taxon>Gammaproteobacteria</taxon>
        <taxon>Pasteurellales</taxon>
        <taxon>Pasteurellaceae</taxon>
        <taxon>Actinobacillus</taxon>
    </lineage>
</organism>
<reference evidence="11 13" key="1">
    <citation type="submission" date="2017-07" db="EMBL/GenBank/DDBJ databases">
        <title>Virulence factors identified in Actinobacillus seminis.</title>
        <authorList>
            <person name="Negrete-Abascal E."/>
            <person name="Vaca-Pacheco S."/>
            <person name="Montes-Garcia F."/>
            <person name="Leyto-Gil A.M."/>
            <person name="Fragoso-Garcia E."/>
            <person name="Carvente-Garcia R."/>
            <person name="Perez-Agueros S."/>
            <person name="Castelan-Sanchez H.G."/>
            <person name="Garcia-Molina A."/>
            <person name="Villamar T.E."/>
            <person name="Vazquez-Cruz C."/>
        </authorList>
    </citation>
    <scope>NUCLEOTIDE SEQUENCE [LARGE SCALE GENOMIC DNA]</scope>
    <source>
        <strain evidence="11 13">ATCC 15768</strain>
    </source>
</reference>
<evidence type="ECO:0000256" key="1">
    <source>
        <dbReference type="ARBA" id="ARBA00004571"/>
    </source>
</evidence>
<dbReference type="Pfam" id="PF24575">
    <property type="entry name" value="TPR_Slam"/>
    <property type="match status" value="1"/>
</dbReference>
<keyword evidence="2" id="KW-1134">Transmembrane beta strand</keyword>